<name>A0ABQ3B3J4_9GAMM</name>
<dbReference type="RefSeq" id="WP_189417475.1">
    <property type="nucleotide sequence ID" value="NZ_BMYZ01000001.1"/>
</dbReference>
<gene>
    <name evidence="3" type="ORF">GCM10011613_16620</name>
</gene>
<dbReference type="Proteomes" id="UP000619761">
    <property type="component" value="Unassembled WGS sequence"/>
</dbReference>
<dbReference type="InterPro" id="IPR000653">
    <property type="entry name" value="DegT/StrS_aminotransferase"/>
</dbReference>
<dbReference type="NCBIfam" id="TIGR04181">
    <property type="entry name" value="NHT_00031"/>
    <property type="match status" value="1"/>
</dbReference>
<dbReference type="InterPro" id="IPR026385">
    <property type="entry name" value="LegC-like"/>
</dbReference>
<proteinExistence type="inferred from homology"/>
<accession>A0ABQ3B3J4</accession>
<evidence type="ECO:0000313" key="4">
    <source>
        <dbReference type="Proteomes" id="UP000619761"/>
    </source>
</evidence>
<dbReference type="Gene3D" id="3.40.640.10">
    <property type="entry name" value="Type I PLP-dependent aspartate aminotransferase-like (Major domain)"/>
    <property type="match status" value="1"/>
</dbReference>
<protein>
    <submittedName>
        <fullName evidence="3">Perosamine synthetase</fullName>
    </submittedName>
</protein>
<dbReference type="InterPro" id="IPR015422">
    <property type="entry name" value="PyrdxlP-dep_Trfase_small"/>
</dbReference>
<dbReference type="PANTHER" id="PTHR30244:SF30">
    <property type="entry name" value="BLR5990 PROTEIN"/>
    <property type="match status" value="1"/>
</dbReference>
<keyword evidence="4" id="KW-1185">Reference proteome</keyword>
<keyword evidence="1 2" id="KW-0663">Pyridoxal phosphate</keyword>
<dbReference type="InterPro" id="IPR015424">
    <property type="entry name" value="PyrdxlP-dep_Trfase"/>
</dbReference>
<evidence type="ECO:0000256" key="2">
    <source>
        <dbReference type="RuleBase" id="RU004508"/>
    </source>
</evidence>
<comment type="caution">
    <text evidence="3">The sequence shown here is derived from an EMBL/GenBank/DDBJ whole genome shotgun (WGS) entry which is preliminary data.</text>
</comment>
<evidence type="ECO:0000313" key="3">
    <source>
        <dbReference type="EMBL" id="GGY72327.1"/>
    </source>
</evidence>
<dbReference type="EMBL" id="BMYZ01000001">
    <property type="protein sequence ID" value="GGY72327.1"/>
    <property type="molecule type" value="Genomic_DNA"/>
</dbReference>
<sequence length="388" mass="42210">MNNIADILLDSVNHLKHTAVLGLHEPDFSGNELAYVSECITSGWVSSVGKFVDQFEQNIAAYTGVPKAVAVVNGTAALHLALILMNVKVGDEVLTPALTFVATTNAIAYTGAVPHFVDSGKTDLSVCPDLLAEYLKANVIIRDGKSVNKNTGRIITALIVMHTLGNPANMQALKTLAAEYHLKLIEDAAEGMGSFIDGKHVGTIGDIGIFSFNGNKIMTTGSGGALVSHDIELMKRAKHLSTTAKTSEAGFFFHDEVGYNYRLANINAALGVAQLERLPEFLTHKKKLADYYQAFFDKHGAFRFVAPEFNSTSNYWLCAVQIKNCDVTELNRLIALAHQEHIMLRPLWQLNNELPMYAACPSMALTNAKNHVNSTLCLPSSASLWAYI</sequence>
<organism evidence="3 4">
    <name type="scientific">Cellvibrio zantedeschiae</name>
    <dbReference type="NCBI Taxonomy" id="1237077"/>
    <lineage>
        <taxon>Bacteria</taxon>
        <taxon>Pseudomonadati</taxon>
        <taxon>Pseudomonadota</taxon>
        <taxon>Gammaproteobacteria</taxon>
        <taxon>Cellvibrionales</taxon>
        <taxon>Cellvibrionaceae</taxon>
        <taxon>Cellvibrio</taxon>
    </lineage>
</organism>
<reference evidence="4" key="1">
    <citation type="journal article" date="2019" name="Int. J. Syst. Evol. Microbiol.">
        <title>The Global Catalogue of Microorganisms (GCM) 10K type strain sequencing project: providing services to taxonomists for standard genome sequencing and annotation.</title>
        <authorList>
            <consortium name="The Broad Institute Genomics Platform"/>
            <consortium name="The Broad Institute Genome Sequencing Center for Infectious Disease"/>
            <person name="Wu L."/>
            <person name="Ma J."/>
        </authorList>
    </citation>
    <scope>NUCLEOTIDE SEQUENCE [LARGE SCALE GENOMIC DNA]</scope>
    <source>
        <strain evidence="4">KCTC 32239</strain>
    </source>
</reference>
<dbReference type="InterPro" id="IPR015421">
    <property type="entry name" value="PyrdxlP-dep_Trfase_major"/>
</dbReference>
<dbReference type="SUPFAM" id="SSF53383">
    <property type="entry name" value="PLP-dependent transferases"/>
    <property type="match status" value="1"/>
</dbReference>
<dbReference type="Pfam" id="PF01041">
    <property type="entry name" value="DegT_DnrJ_EryC1"/>
    <property type="match status" value="1"/>
</dbReference>
<comment type="similarity">
    <text evidence="2">Belongs to the DegT/DnrJ/EryC1 family.</text>
</comment>
<evidence type="ECO:0000256" key="1">
    <source>
        <dbReference type="ARBA" id="ARBA00022898"/>
    </source>
</evidence>
<dbReference type="PANTHER" id="PTHR30244">
    <property type="entry name" value="TRANSAMINASE"/>
    <property type="match status" value="1"/>
</dbReference>
<dbReference type="Gene3D" id="3.90.1150.10">
    <property type="entry name" value="Aspartate Aminotransferase, domain 1"/>
    <property type="match status" value="1"/>
</dbReference>
<dbReference type="PIRSF" id="PIRSF000390">
    <property type="entry name" value="PLP_StrS"/>
    <property type="match status" value="1"/>
</dbReference>
<dbReference type="CDD" id="cd00616">
    <property type="entry name" value="AHBA_syn"/>
    <property type="match status" value="1"/>
</dbReference>